<dbReference type="Gene3D" id="3.30.200.20">
    <property type="entry name" value="Phosphorylase Kinase, domain 1"/>
    <property type="match status" value="1"/>
</dbReference>
<dbReference type="GO" id="GO:0003713">
    <property type="term" value="F:transcription coactivator activity"/>
    <property type="evidence" value="ECO:0007669"/>
    <property type="project" value="TreeGrafter"/>
</dbReference>
<evidence type="ECO:0000313" key="11">
    <source>
        <dbReference type="Proteomes" id="UP000438429"/>
    </source>
</evidence>
<dbReference type="AlphaFoldDB" id="A0A6A4TC42"/>
<keyword evidence="3 6" id="KW-0547">Nucleotide-binding</keyword>
<keyword evidence="2" id="KW-0808">Transferase</keyword>
<keyword evidence="5 6" id="KW-0067">ATP-binding</keyword>
<sequence length="423" mass="47438">MRERRLTTDAGRQQSICTATTALMMYNYCRGRMHSEIVVIITGIVSRGCRIAAASRHAKSRGTMKVTATMKTLEACEVSERDVLCSSTSKYLIKEFIGEGCFSKVARGANLFTSQDVALKLLKSERSARREIRMLEAVSALDPVKKNVVRFLETFVVKEQTCLVFEVLDRNLYQLLRERQMKPLSPNEIRPIAHQLVTAFNGLKGLGVIHSDLKPDNIMLVNHVNEPFRVKIIDFGVSFMTSDYIRGQKIQPLGYRAPEVTLGLPVSEAIDMWSLGCVLVLLYIVHNPFSKYCEYQSMGNIVDMLGQPADHLLDAGFHTNKFFETPKEYQLSSGLGPKKRKRDFKRLSDLITGQQINLAVGHHGKNDPDATNSLCIIEFVYIRKKVLFHLLLIDLSHDSGVFHLAFAGLLVLLLGLSEFGLGA</sequence>
<evidence type="ECO:0000256" key="5">
    <source>
        <dbReference type="ARBA" id="ARBA00022840"/>
    </source>
</evidence>
<proteinExistence type="inferred from homology"/>
<dbReference type="SMART" id="SM00220">
    <property type="entry name" value="S_TKc"/>
    <property type="match status" value="1"/>
</dbReference>
<keyword evidence="8" id="KW-0472">Membrane</keyword>
<keyword evidence="8" id="KW-0812">Transmembrane</keyword>
<dbReference type="GO" id="GO:0004713">
    <property type="term" value="F:protein tyrosine kinase activity"/>
    <property type="evidence" value="ECO:0007669"/>
    <property type="project" value="TreeGrafter"/>
</dbReference>
<evidence type="ECO:0000256" key="3">
    <source>
        <dbReference type="ARBA" id="ARBA00022741"/>
    </source>
</evidence>
<dbReference type="GO" id="GO:0046332">
    <property type="term" value="F:SMAD binding"/>
    <property type="evidence" value="ECO:0007669"/>
    <property type="project" value="TreeGrafter"/>
</dbReference>
<comment type="similarity">
    <text evidence="7">Belongs to the protein kinase superfamily.</text>
</comment>
<evidence type="ECO:0000313" key="10">
    <source>
        <dbReference type="EMBL" id="KAF0043573.1"/>
    </source>
</evidence>
<dbReference type="PANTHER" id="PTHR24058:SF53">
    <property type="entry name" value="HOMEODOMAIN-INTERACTING PROTEIN KINASE 2"/>
    <property type="match status" value="1"/>
</dbReference>
<keyword evidence="1 7" id="KW-0723">Serine/threonine-protein kinase</keyword>
<dbReference type="GO" id="GO:0042771">
    <property type="term" value="P:intrinsic apoptotic signaling pathway in response to DNA damage by p53 class mediator"/>
    <property type="evidence" value="ECO:0007669"/>
    <property type="project" value="TreeGrafter"/>
</dbReference>
<evidence type="ECO:0000256" key="6">
    <source>
        <dbReference type="PROSITE-ProRule" id="PRU10141"/>
    </source>
</evidence>
<dbReference type="PROSITE" id="PS50011">
    <property type="entry name" value="PROTEIN_KINASE_DOM"/>
    <property type="match status" value="1"/>
</dbReference>
<dbReference type="EMBL" id="VEVO01000004">
    <property type="protein sequence ID" value="KAF0043573.1"/>
    <property type="molecule type" value="Genomic_DNA"/>
</dbReference>
<evidence type="ECO:0000256" key="1">
    <source>
        <dbReference type="ARBA" id="ARBA00022527"/>
    </source>
</evidence>
<dbReference type="InterPro" id="IPR050494">
    <property type="entry name" value="Ser_Thr_dual-spec_kinase"/>
</dbReference>
<keyword evidence="8" id="KW-1133">Transmembrane helix</keyword>
<dbReference type="Gene3D" id="1.10.510.10">
    <property type="entry name" value="Transferase(Phosphotransferase) domain 1"/>
    <property type="match status" value="1"/>
</dbReference>
<feature type="transmembrane region" description="Helical" evidence="8">
    <location>
        <begin position="401"/>
        <end position="421"/>
    </location>
</feature>
<dbReference type="GO" id="GO:0003714">
    <property type="term" value="F:transcription corepressor activity"/>
    <property type="evidence" value="ECO:0007669"/>
    <property type="project" value="TreeGrafter"/>
</dbReference>
<dbReference type="Proteomes" id="UP000438429">
    <property type="component" value="Unassembled WGS sequence"/>
</dbReference>
<evidence type="ECO:0000256" key="7">
    <source>
        <dbReference type="RuleBase" id="RU000304"/>
    </source>
</evidence>
<dbReference type="PANTHER" id="PTHR24058">
    <property type="entry name" value="DUAL SPECIFICITY PROTEIN KINASE"/>
    <property type="match status" value="1"/>
</dbReference>
<dbReference type="Pfam" id="PF00069">
    <property type="entry name" value="Pkinase"/>
    <property type="match status" value="1"/>
</dbReference>
<name>A0A6A4TC42_SCOMX</name>
<dbReference type="SUPFAM" id="SSF56112">
    <property type="entry name" value="Protein kinase-like (PK-like)"/>
    <property type="match status" value="1"/>
</dbReference>
<organism evidence="10 11">
    <name type="scientific">Scophthalmus maximus</name>
    <name type="common">Turbot</name>
    <name type="synonym">Psetta maxima</name>
    <dbReference type="NCBI Taxonomy" id="52904"/>
    <lineage>
        <taxon>Eukaryota</taxon>
        <taxon>Metazoa</taxon>
        <taxon>Chordata</taxon>
        <taxon>Craniata</taxon>
        <taxon>Vertebrata</taxon>
        <taxon>Euteleostomi</taxon>
        <taxon>Actinopterygii</taxon>
        <taxon>Neopterygii</taxon>
        <taxon>Teleostei</taxon>
        <taxon>Neoteleostei</taxon>
        <taxon>Acanthomorphata</taxon>
        <taxon>Carangaria</taxon>
        <taxon>Pleuronectiformes</taxon>
        <taxon>Pleuronectoidei</taxon>
        <taxon>Scophthalmidae</taxon>
        <taxon>Scophthalmus</taxon>
    </lineage>
</organism>
<dbReference type="GO" id="GO:0016605">
    <property type="term" value="C:PML body"/>
    <property type="evidence" value="ECO:0007669"/>
    <property type="project" value="TreeGrafter"/>
</dbReference>
<feature type="domain" description="Protein kinase" evidence="9">
    <location>
        <begin position="91"/>
        <end position="392"/>
    </location>
</feature>
<reference evidence="10 11" key="1">
    <citation type="submission" date="2019-06" db="EMBL/GenBank/DDBJ databases">
        <title>Draft genomes of female and male turbot (Scophthalmus maximus).</title>
        <authorList>
            <person name="Xu H."/>
            <person name="Xu X.-W."/>
            <person name="Shao C."/>
            <person name="Chen S."/>
        </authorList>
    </citation>
    <scope>NUCLEOTIDE SEQUENCE [LARGE SCALE GENOMIC DNA]</scope>
    <source>
        <strain evidence="10">Ysfricsl-2016a</strain>
        <tissue evidence="10">Blood</tissue>
    </source>
</reference>
<keyword evidence="4" id="KW-0418">Kinase</keyword>
<dbReference type="PROSITE" id="PS00107">
    <property type="entry name" value="PROTEIN_KINASE_ATP"/>
    <property type="match status" value="1"/>
</dbReference>
<dbReference type="InterPro" id="IPR008271">
    <property type="entry name" value="Ser/Thr_kinase_AS"/>
</dbReference>
<dbReference type="InterPro" id="IPR000719">
    <property type="entry name" value="Prot_kinase_dom"/>
</dbReference>
<dbReference type="GO" id="GO:0007224">
    <property type="term" value="P:smoothened signaling pathway"/>
    <property type="evidence" value="ECO:0007669"/>
    <property type="project" value="TreeGrafter"/>
</dbReference>
<dbReference type="PROSITE" id="PS00108">
    <property type="entry name" value="PROTEIN_KINASE_ST"/>
    <property type="match status" value="1"/>
</dbReference>
<accession>A0A6A4TC42</accession>
<dbReference type="InterPro" id="IPR011009">
    <property type="entry name" value="Kinase-like_dom_sf"/>
</dbReference>
<dbReference type="GO" id="GO:0004674">
    <property type="term" value="F:protein serine/threonine kinase activity"/>
    <property type="evidence" value="ECO:0007669"/>
    <property type="project" value="UniProtKB-KW"/>
</dbReference>
<dbReference type="InterPro" id="IPR017441">
    <property type="entry name" value="Protein_kinase_ATP_BS"/>
</dbReference>
<dbReference type="GO" id="GO:0005524">
    <property type="term" value="F:ATP binding"/>
    <property type="evidence" value="ECO:0007669"/>
    <property type="project" value="UniProtKB-UniRule"/>
</dbReference>
<evidence type="ECO:0000259" key="9">
    <source>
        <dbReference type="PROSITE" id="PS50011"/>
    </source>
</evidence>
<evidence type="ECO:0000256" key="2">
    <source>
        <dbReference type="ARBA" id="ARBA00022679"/>
    </source>
</evidence>
<dbReference type="GO" id="GO:0005737">
    <property type="term" value="C:cytoplasm"/>
    <property type="evidence" value="ECO:0007669"/>
    <property type="project" value="TreeGrafter"/>
</dbReference>
<evidence type="ECO:0000256" key="8">
    <source>
        <dbReference type="SAM" id="Phobius"/>
    </source>
</evidence>
<dbReference type="GO" id="GO:0045944">
    <property type="term" value="P:positive regulation of transcription by RNA polymerase II"/>
    <property type="evidence" value="ECO:0007669"/>
    <property type="project" value="TreeGrafter"/>
</dbReference>
<gene>
    <name evidence="10" type="ORF">F2P81_004910</name>
</gene>
<comment type="caution">
    <text evidence="10">The sequence shown here is derived from an EMBL/GenBank/DDBJ whole genome shotgun (WGS) entry which is preliminary data.</text>
</comment>
<evidence type="ECO:0000256" key="4">
    <source>
        <dbReference type="ARBA" id="ARBA00022777"/>
    </source>
</evidence>
<feature type="binding site" evidence="6">
    <location>
        <position position="120"/>
    </location>
    <ligand>
        <name>ATP</name>
        <dbReference type="ChEBI" id="CHEBI:30616"/>
    </ligand>
</feature>
<protein>
    <recommendedName>
        <fullName evidence="9">Protein kinase domain-containing protein</fullName>
    </recommendedName>
</protein>